<organism evidence="1">
    <name type="scientific">marine sediment metagenome</name>
    <dbReference type="NCBI Taxonomy" id="412755"/>
    <lineage>
        <taxon>unclassified sequences</taxon>
        <taxon>metagenomes</taxon>
        <taxon>ecological metagenomes</taxon>
    </lineage>
</organism>
<evidence type="ECO:0000313" key="1">
    <source>
        <dbReference type="EMBL" id="GAJ08271.1"/>
    </source>
</evidence>
<sequence>LYIYSNILFILFYFEITGNYNTEELIMQPLF</sequence>
<proteinExistence type="predicted"/>
<gene>
    <name evidence="1" type="ORF">S12H4_48955</name>
</gene>
<dbReference type="EMBL" id="BARW01030654">
    <property type="protein sequence ID" value="GAJ08271.1"/>
    <property type="molecule type" value="Genomic_DNA"/>
</dbReference>
<reference evidence="1" key="1">
    <citation type="journal article" date="2014" name="Front. Microbiol.">
        <title>High frequency of phylogenetically diverse reductive dehalogenase-homologous genes in deep subseafloor sedimentary metagenomes.</title>
        <authorList>
            <person name="Kawai M."/>
            <person name="Futagami T."/>
            <person name="Toyoda A."/>
            <person name="Takaki Y."/>
            <person name="Nishi S."/>
            <person name="Hori S."/>
            <person name="Arai W."/>
            <person name="Tsubouchi T."/>
            <person name="Morono Y."/>
            <person name="Uchiyama I."/>
            <person name="Ito T."/>
            <person name="Fujiyama A."/>
            <person name="Inagaki F."/>
            <person name="Takami H."/>
        </authorList>
    </citation>
    <scope>NUCLEOTIDE SEQUENCE</scope>
    <source>
        <strain evidence="1">Expedition CK06-06</strain>
    </source>
</reference>
<name>X1V750_9ZZZZ</name>
<dbReference type="AlphaFoldDB" id="X1V750"/>
<accession>X1V750</accession>
<protein>
    <submittedName>
        <fullName evidence="1">Uncharacterized protein</fullName>
    </submittedName>
</protein>
<feature type="non-terminal residue" evidence="1">
    <location>
        <position position="1"/>
    </location>
</feature>
<comment type="caution">
    <text evidence="1">The sequence shown here is derived from an EMBL/GenBank/DDBJ whole genome shotgun (WGS) entry which is preliminary data.</text>
</comment>